<evidence type="ECO:0000313" key="5">
    <source>
        <dbReference type="Proteomes" id="UP001209318"/>
    </source>
</evidence>
<gene>
    <name evidence="4" type="ORF">OEV98_09210</name>
</gene>
<accession>A0AAE3IVN5</accession>
<organism evidence="4 5">
    <name type="scientific">Perspicuibacillus lycopersici</name>
    <dbReference type="NCBI Taxonomy" id="1325689"/>
    <lineage>
        <taxon>Bacteria</taxon>
        <taxon>Bacillati</taxon>
        <taxon>Bacillota</taxon>
        <taxon>Bacilli</taxon>
        <taxon>Bacillales</taxon>
        <taxon>Bacillaceae</taxon>
        <taxon>Perspicuibacillus</taxon>
    </lineage>
</organism>
<dbReference type="RefSeq" id="WP_263072977.1">
    <property type="nucleotide sequence ID" value="NZ_JAOUSF010000003.1"/>
</dbReference>
<name>A0AAE3IVN5_9BACI</name>
<dbReference type="Pfam" id="PF14493">
    <property type="entry name" value="HTH_40"/>
    <property type="match status" value="1"/>
</dbReference>
<keyword evidence="1" id="KW-0805">Transcription regulation</keyword>
<dbReference type="InterPro" id="IPR029491">
    <property type="entry name" value="Helicase_HTH"/>
</dbReference>
<proteinExistence type="predicted"/>
<dbReference type="Proteomes" id="UP001209318">
    <property type="component" value="Unassembled WGS sequence"/>
</dbReference>
<dbReference type="AlphaFoldDB" id="A0AAE3IVN5"/>
<dbReference type="InterPro" id="IPR008308">
    <property type="entry name" value="YpbB-like"/>
</dbReference>
<dbReference type="GO" id="GO:0006355">
    <property type="term" value="P:regulation of DNA-templated transcription"/>
    <property type="evidence" value="ECO:0007669"/>
    <property type="project" value="InterPro"/>
</dbReference>
<evidence type="ECO:0000313" key="4">
    <source>
        <dbReference type="EMBL" id="MCU9613739.1"/>
    </source>
</evidence>
<evidence type="ECO:0000256" key="1">
    <source>
        <dbReference type="ARBA" id="ARBA00023015"/>
    </source>
</evidence>
<comment type="caution">
    <text evidence="4">The sequence shown here is derived from an EMBL/GenBank/DDBJ whole genome shotgun (WGS) entry which is preliminary data.</text>
</comment>
<protein>
    <submittedName>
        <fullName evidence="4">Helix-turn-helix domain-containing protein</fullName>
    </submittedName>
</protein>
<dbReference type="EMBL" id="JAOUSF010000003">
    <property type="protein sequence ID" value="MCU9613739.1"/>
    <property type="molecule type" value="Genomic_DNA"/>
</dbReference>
<evidence type="ECO:0000256" key="2">
    <source>
        <dbReference type="ARBA" id="ARBA00023163"/>
    </source>
</evidence>
<keyword evidence="5" id="KW-1185">Reference proteome</keyword>
<reference evidence="4" key="1">
    <citation type="submission" date="2022-10" db="EMBL/GenBank/DDBJ databases">
        <title>Description of Fervidibacillus gen. nov. in the family Fervidibacillaceae fam. nov. with two species, Fervidibacillus albus sp. nov., and Fervidibacillus halotolerans sp. nov., isolated from tidal flat sediments.</title>
        <authorList>
            <person name="Kwon K.K."/>
            <person name="Yang S.-H."/>
        </authorList>
    </citation>
    <scope>NUCLEOTIDE SEQUENCE</scope>
    <source>
        <strain evidence="4">JCM 19140</strain>
    </source>
</reference>
<sequence length="358" mass="42288">MNYTIALSLLCIERFNGERSTNAVYYLLTGKKSSQTIQDAGWYQLRQYYHAIPQLSKQAFDNMIKFLLEENYICNQDDTNNITDKGKEKLGFLISKSPFPKYFNGWKYQQLDEIFWKRLSLLIQTISYWNRNNASFYPVQRSYETQSWVKNWLYVMKNKYDKQALTKKLYGELQSILSELDKTSQTISPTLLIYRLSSYQKTGMTSGQLANTLNMDEEYYAICFRSILHYLINTISHNRERYSLLWKLLEDLKQRVVLTQSTQATYQLLQQGKSLKEIAHIRRLKKNTIEDHLIEIALIDPDFSIEGYVPPKLQEKIIVAAQSQSTRKLRTIKEHVQEADYFMIRLVLSKWSESNKQT</sequence>
<feature type="domain" description="Helicase Helix-turn-helix" evidence="3">
    <location>
        <begin position="261"/>
        <end position="348"/>
    </location>
</feature>
<dbReference type="InterPro" id="IPR016032">
    <property type="entry name" value="Sig_transdc_resp-reg_C-effctor"/>
</dbReference>
<dbReference type="SUPFAM" id="SSF46894">
    <property type="entry name" value="C-terminal effector domain of the bipartite response regulators"/>
    <property type="match status" value="1"/>
</dbReference>
<dbReference type="GO" id="GO:0003677">
    <property type="term" value="F:DNA binding"/>
    <property type="evidence" value="ECO:0007669"/>
    <property type="project" value="InterPro"/>
</dbReference>
<evidence type="ECO:0000259" key="3">
    <source>
        <dbReference type="Pfam" id="PF14493"/>
    </source>
</evidence>
<keyword evidence="2" id="KW-0804">Transcription</keyword>
<dbReference type="PIRSF" id="PIRSF021350">
    <property type="entry name" value="UCP021350"/>
    <property type="match status" value="1"/>
</dbReference>